<keyword evidence="10 17" id="KW-0472">Membrane</keyword>
<accession>A0A9J6BIS6</accession>
<dbReference type="InterPro" id="IPR037272">
    <property type="entry name" value="SNS_sf"/>
</dbReference>
<dbReference type="InterPro" id="IPR000175">
    <property type="entry name" value="Na/ntran_symport"/>
</dbReference>
<keyword evidence="6" id="KW-0029">Amino-acid transport</keyword>
<proteinExistence type="inferred from homology"/>
<evidence type="ECO:0000256" key="1">
    <source>
        <dbReference type="ARBA" id="ARBA00004141"/>
    </source>
</evidence>
<feature type="binding site" evidence="14">
    <location>
        <position position="320"/>
    </location>
    <ligand>
        <name>Na(+)</name>
        <dbReference type="ChEBI" id="CHEBI:29101"/>
        <label>2</label>
    </ligand>
</feature>
<evidence type="ECO:0000256" key="2">
    <source>
        <dbReference type="ARBA" id="ARBA00006459"/>
    </source>
</evidence>
<feature type="transmembrane region" description="Helical" evidence="17">
    <location>
        <begin position="354"/>
        <end position="374"/>
    </location>
</feature>
<keyword evidence="3 16" id="KW-0813">Transport</keyword>
<comment type="similarity">
    <text evidence="2 16">Belongs to the sodium:neurotransmitter symporter (SNF) (TC 2.A.22) family.</text>
</comment>
<keyword evidence="8 14" id="KW-0915">Sodium</keyword>
<evidence type="ECO:0000256" key="10">
    <source>
        <dbReference type="ARBA" id="ARBA00023136"/>
    </source>
</evidence>
<dbReference type="OrthoDB" id="6581954at2759"/>
<dbReference type="GO" id="GO:0089718">
    <property type="term" value="P:amino acid import across plasma membrane"/>
    <property type="evidence" value="ECO:0007669"/>
    <property type="project" value="TreeGrafter"/>
</dbReference>
<feature type="binding site" evidence="14">
    <location>
        <position position="80"/>
    </location>
    <ligand>
        <name>Na(+)</name>
        <dbReference type="ChEBI" id="CHEBI:29101"/>
        <label>1</label>
    </ligand>
</feature>
<dbReference type="AlphaFoldDB" id="A0A9J6BIS6"/>
<protein>
    <recommendedName>
        <fullName evidence="16">Transporter</fullName>
    </recommendedName>
</protein>
<evidence type="ECO:0000256" key="8">
    <source>
        <dbReference type="ARBA" id="ARBA00023053"/>
    </source>
</evidence>
<keyword evidence="14" id="KW-0479">Metal-binding</keyword>
<dbReference type="GO" id="GO:0005283">
    <property type="term" value="F:amino acid:sodium symporter activity"/>
    <property type="evidence" value="ECO:0007669"/>
    <property type="project" value="TreeGrafter"/>
</dbReference>
<name>A0A9J6BIS6_POLVA</name>
<dbReference type="SUPFAM" id="SSF161070">
    <property type="entry name" value="SNF-like"/>
    <property type="match status" value="1"/>
</dbReference>
<feature type="transmembrane region" description="Helical" evidence="17">
    <location>
        <begin position="149"/>
        <end position="170"/>
    </location>
</feature>
<evidence type="ECO:0000256" key="5">
    <source>
        <dbReference type="ARBA" id="ARBA00022847"/>
    </source>
</evidence>
<dbReference type="GO" id="GO:0046872">
    <property type="term" value="F:metal ion binding"/>
    <property type="evidence" value="ECO:0007669"/>
    <property type="project" value="UniProtKB-KW"/>
</dbReference>
<evidence type="ECO:0000256" key="17">
    <source>
        <dbReference type="SAM" id="Phobius"/>
    </source>
</evidence>
<evidence type="ECO:0000256" key="14">
    <source>
        <dbReference type="PIRSR" id="PIRSR600175-1"/>
    </source>
</evidence>
<feature type="transmembrane region" description="Helical" evidence="17">
    <location>
        <begin position="522"/>
        <end position="541"/>
    </location>
</feature>
<dbReference type="Proteomes" id="UP001107558">
    <property type="component" value="Chromosome 3"/>
</dbReference>
<evidence type="ECO:0000313" key="19">
    <source>
        <dbReference type="Proteomes" id="UP001107558"/>
    </source>
</evidence>
<evidence type="ECO:0000256" key="9">
    <source>
        <dbReference type="ARBA" id="ARBA00023065"/>
    </source>
</evidence>
<keyword evidence="9" id="KW-0406">Ion transport</keyword>
<dbReference type="PROSITE" id="PS00754">
    <property type="entry name" value="NA_NEUROTRAN_SYMP_2"/>
    <property type="match status" value="1"/>
</dbReference>
<reference evidence="18" key="1">
    <citation type="submission" date="2021-03" db="EMBL/GenBank/DDBJ databases">
        <title>Chromosome level genome of the anhydrobiotic midge Polypedilum vanderplanki.</title>
        <authorList>
            <person name="Yoshida Y."/>
            <person name="Kikawada T."/>
            <person name="Gusev O."/>
        </authorList>
    </citation>
    <scope>NUCLEOTIDE SEQUENCE</scope>
    <source>
        <strain evidence="18">NIAS01</strain>
        <tissue evidence="18">Whole body or cell culture</tissue>
    </source>
</reference>
<dbReference type="EMBL" id="JADBJN010000003">
    <property type="protein sequence ID" value="KAG5669724.1"/>
    <property type="molecule type" value="Genomic_DNA"/>
</dbReference>
<feature type="binding site" evidence="14">
    <location>
        <position position="424"/>
    </location>
    <ligand>
        <name>Na(+)</name>
        <dbReference type="ChEBI" id="CHEBI:29101"/>
        <label>1</label>
    </ligand>
</feature>
<keyword evidence="5 16" id="KW-0769">Symport</keyword>
<dbReference type="GO" id="GO:0005886">
    <property type="term" value="C:plasma membrane"/>
    <property type="evidence" value="ECO:0007669"/>
    <property type="project" value="TreeGrafter"/>
</dbReference>
<feature type="transmembrane region" description="Helical" evidence="17">
    <location>
        <begin position="553"/>
        <end position="576"/>
    </location>
</feature>
<evidence type="ECO:0000256" key="13">
    <source>
        <dbReference type="ARBA" id="ARBA00037785"/>
    </source>
</evidence>
<feature type="binding site" evidence="14">
    <location>
        <position position="420"/>
    </location>
    <ligand>
        <name>Na(+)</name>
        <dbReference type="ChEBI" id="CHEBI:29101"/>
        <label>1</label>
    </ligand>
</feature>
<evidence type="ECO:0000256" key="15">
    <source>
        <dbReference type="PIRSR" id="PIRSR600175-2"/>
    </source>
</evidence>
<evidence type="ECO:0000256" key="16">
    <source>
        <dbReference type="RuleBase" id="RU003732"/>
    </source>
</evidence>
<dbReference type="GO" id="GO:0015179">
    <property type="term" value="F:L-amino acid transmembrane transporter activity"/>
    <property type="evidence" value="ECO:0007669"/>
    <property type="project" value="TreeGrafter"/>
</dbReference>
<feature type="disulfide bond" evidence="15">
    <location>
        <begin position="182"/>
        <end position="191"/>
    </location>
</feature>
<feature type="transmembrane region" description="Helical" evidence="17">
    <location>
        <begin position="68"/>
        <end position="86"/>
    </location>
</feature>
<dbReference type="PROSITE" id="PS50267">
    <property type="entry name" value="NA_NEUROTRAN_SYMP_3"/>
    <property type="match status" value="1"/>
</dbReference>
<feature type="transmembrane region" description="Helical" evidence="17">
    <location>
        <begin position="98"/>
        <end position="118"/>
    </location>
</feature>
<feature type="transmembrane region" description="Helical" evidence="17">
    <location>
        <begin position="266"/>
        <end position="290"/>
    </location>
</feature>
<feature type="binding site" evidence="14">
    <location>
        <position position="84"/>
    </location>
    <ligand>
        <name>Na(+)</name>
        <dbReference type="ChEBI" id="CHEBI:29101"/>
        <label>1</label>
    </ligand>
</feature>
<dbReference type="CDD" id="cd10324">
    <property type="entry name" value="SLC6sbd"/>
    <property type="match status" value="1"/>
</dbReference>
<keyword evidence="15" id="KW-1015">Disulfide bond</keyword>
<comment type="subcellular location">
    <subcellularLocation>
        <location evidence="1">Membrane</location>
        <topology evidence="1">Multi-pass membrane protein</topology>
    </subcellularLocation>
</comment>
<evidence type="ECO:0000256" key="12">
    <source>
        <dbReference type="ARBA" id="ARBA00023201"/>
    </source>
</evidence>
<feature type="transmembrane region" description="Helical" evidence="17">
    <location>
        <begin position="237"/>
        <end position="254"/>
    </location>
</feature>
<evidence type="ECO:0000313" key="18">
    <source>
        <dbReference type="EMBL" id="KAG5669724.1"/>
    </source>
</evidence>
<keyword evidence="7 17" id="KW-1133">Transmembrane helix</keyword>
<dbReference type="NCBIfam" id="NF037979">
    <property type="entry name" value="Na_transp"/>
    <property type="match status" value="1"/>
</dbReference>
<feature type="transmembrane region" description="Helical" evidence="17">
    <location>
        <begin position="477"/>
        <end position="501"/>
    </location>
</feature>
<evidence type="ECO:0000256" key="4">
    <source>
        <dbReference type="ARBA" id="ARBA00022692"/>
    </source>
</evidence>
<evidence type="ECO:0000256" key="11">
    <source>
        <dbReference type="ARBA" id="ARBA00023180"/>
    </source>
</evidence>
<evidence type="ECO:0000256" key="3">
    <source>
        <dbReference type="ARBA" id="ARBA00022448"/>
    </source>
</evidence>
<gene>
    <name evidence="18" type="ORF">PVAND_000019</name>
</gene>
<dbReference type="PANTHER" id="PTHR11616:SF321">
    <property type="entry name" value="SODIUM-DEPENDENT NUTRIENT AMINO ACID TRANSPORTER 1-RELATED"/>
    <property type="match status" value="1"/>
</dbReference>
<dbReference type="PANTHER" id="PTHR11616">
    <property type="entry name" value="SODIUM/CHLORIDE DEPENDENT TRANSPORTER"/>
    <property type="match status" value="1"/>
</dbReference>
<dbReference type="PROSITE" id="PS00610">
    <property type="entry name" value="NA_NEUROTRAN_SYMP_1"/>
    <property type="match status" value="1"/>
</dbReference>
<feature type="transmembrane region" description="Helical" evidence="17">
    <location>
        <begin position="408"/>
        <end position="434"/>
    </location>
</feature>
<dbReference type="Pfam" id="PF00209">
    <property type="entry name" value="SNF"/>
    <property type="match status" value="1"/>
</dbReference>
<keyword evidence="12" id="KW-0739">Sodium transport</keyword>
<organism evidence="18 19">
    <name type="scientific">Polypedilum vanderplanki</name>
    <name type="common">Sleeping chironomid midge</name>
    <dbReference type="NCBI Taxonomy" id="319348"/>
    <lineage>
        <taxon>Eukaryota</taxon>
        <taxon>Metazoa</taxon>
        <taxon>Ecdysozoa</taxon>
        <taxon>Arthropoda</taxon>
        <taxon>Hexapoda</taxon>
        <taxon>Insecta</taxon>
        <taxon>Pterygota</taxon>
        <taxon>Neoptera</taxon>
        <taxon>Endopterygota</taxon>
        <taxon>Diptera</taxon>
        <taxon>Nematocera</taxon>
        <taxon>Chironomoidea</taxon>
        <taxon>Chironomidae</taxon>
        <taxon>Chironominae</taxon>
        <taxon>Polypedilum</taxon>
        <taxon>Polypedilum</taxon>
    </lineage>
</organism>
<evidence type="ECO:0000256" key="7">
    <source>
        <dbReference type="ARBA" id="ARBA00022989"/>
    </source>
</evidence>
<feature type="transmembrane region" description="Helical" evidence="17">
    <location>
        <begin position="310"/>
        <end position="334"/>
    </location>
</feature>
<comment type="function">
    <text evidence="13">Unusual broad substrate spectrum amino acid:sodium cotransporter that promotes absorption of the D isomers of essential amino acids. Neutral amino acids are the preferred substrates, especially methionine and phenylalanine.</text>
</comment>
<evidence type="ECO:0000256" key="6">
    <source>
        <dbReference type="ARBA" id="ARBA00022970"/>
    </source>
</evidence>
<sequence>MGKQGSYNMGFDASNEDIKTVNGISNGVSSSPTNMMAINVSDKASTNNHDEINHDLEHGPERATWGHGLEFLMSCISLSVGLGNIWRFPFTCYENGGGAFLIPYIIVLILIGKPIYYYEMVLGQFVSKASVKATSVIPALKGIAIGQQLGVLCIVTYYTSLIALTLFYMIKSFSETLPWSFCWDKWTDVICIPADPKFQTNDGEKVVNGTSSSELYFIREVIKEKNDISDGLGFPDWQLTIYLLLAWIVIYLIIIKGVKSSGKVSYFLACFPYVVLIILLIRASTLNGTWDGIRYFITPDFKRLIEPQVWYAATTQLFFSLSVGQGTIIMFASFNRFDHNIHRDAMIVTTMDTFTSLLGGFTIFGILGNLAYSIGEEDIGNVIKSGGSGLAFISYPEAISKFKFVPQLFAVLFFFMLFTLGVGSAVGLQSAIVANLMDFFPKIKQWMMALICCLIGFVIGLLYVTPGGQWILNLVDHFGGTFLIFTLAIFQIVGIFWVYGIENFCWDVEFMLNRKVTKFWRFSWFIVTPVLLIIIFIYFLIKTENPTYGAREYPVTVLATGWIIFGVGMFQILLWISWSIIRDPNKCEAFKSLFRQNSEWGPKSPKVFKEWKTYKSERLEKRRAKSNGDSKIKKCLNILLDKYE</sequence>
<keyword evidence="4 16" id="KW-0812">Transmembrane</keyword>
<comment type="caution">
    <text evidence="18">The sequence shown here is derived from an EMBL/GenBank/DDBJ whole genome shotgun (WGS) entry which is preliminary data.</text>
</comment>
<dbReference type="PRINTS" id="PR00176">
    <property type="entry name" value="NANEUSMPORT"/>
</dbReference>
<keyword evidence="11" id="KW-0325">Glycoprotein</keyword>
<keyword evidence="19" id="KW-1185">Reference proteome</keyword>
<feature type="transmembrane region" description="Helical" evidence="17">
    <location>
        <begin position="446"/>
        <end position="465"/>
    </location>
</feature>